<dbReference type="InterPro" id="IPR041550">
    <property type="entry name" value="FASI_helical"/>
</dbReference>
<dbReference type="InterPro" id="IPR026025">
    <property type="entry name" value="FAS_alpha_yeast"/>
</dbReference>
<evidence type="ECO:0000256" key="5">
    <source>
        <dbReference type="ARBA" id="ARBA00022679"/>
    </source>
</evidence>
<keyword evidence="3 6" id="KW-0596">Phosphopantetheine</keyword>
<evidence type="ECO:0000256" key="2">
    <source>
        <dbReference type="ARBA" id="ARBA00013191"/>
    </source>
</evidence>
<dbReference type="Pfam" id="PF00109">
    <property type="entry name" value="ketoacyl-synt"/>
    <property type="match status" value="1"/>
</dbReference>
<evidence type="ECO:0000256" key="6">
    <source>
        <dbReference type="PIRNR" id="PIRNR000454"/>
    </source>
</evidence>
<evidence type="ECO:0000259" key="10">
    <source>
        <dbReference type="PROSITE" id="PS52004"/>
    </source>
</evidence>
<proteinExistence type="inferred from homology"/>
<dbReference type="PROSITE" id="PS52004">
    <property type="entry name" value="KS3_2"/>
    <property type="match status" value="1"/>
</dbReference>
<dbReference type="Pfam" id="PF18314">
    <property type="entry name" value="FAS_I_H"/>
    <property type="match status" value="1"/>
</dbReference>
<evidence type="ECO:0000256" key="4">
    <source>
        <dbReference type="ARBA" id="ARBA00022553"/>
    </source>
</evidence>
<dbReference type="GO" id="GO:0004316">
    <property type="term" value="F:3-oxoacyl-[acyl-carrier-protein] reductase (NADPH) activity"/>
    <property type="evidence" value="ECO:0007669"/>
    <property type="project" value="InterPro"/>
</dbReference>
<dbReference type="GO" id="GO:0004312">
    <property type="term" value="F:fatty acid synthase activity"/>
    <property type="evidence" value="ECO:0007669"/>
    <property type="project" value="InterPro"/>
</dbReference>
<gene>
    <name evidence="11" type="ORF">FHL15_007840</name>
</gene>
<dbReference type="Pfam" id="PF18325">
    <property type="entry name" value="Fas_alpha_ACP"/>
    <property type="match status" value="1"/>
</dbReference>
<dbReference type="Proteomes" id="UP000319160">
    <property type="component" value="Unassembled WGS sequence"/>
</dbReference>
<evidence type="ECO:0000256" key="7">
    <source>
        <dbReference type="PIRSR" id="PIRSR000454-1"/>
    </source>
</evidence>
<dbReference type="Pfam" id="PF00106">
    <property type="entry name" value="adh_short"/>
    <property type="match status" value="1"/>
</dbReference>
<dbReference type="SMART" id="SM00825">
    <property type="entry name" value="PKS_KS"/>
    <property type="match status" value="1"/>
</dbReference>
<feature type="active site" description="For beta-ketoacyl synthase activity" evidence="7">
    <location>
        <position position="1211"/>
    </location>
</feature>
<evidence type="ECO:0000256" key="9">
    <source>
        <dbReference type="SAM" id="MobiDB-lite"/>
    </source>
</evidence>
<reference evidence="12" key="1">
    <citation type="submission" date="2019-06" db="EMBL/GenBank/DDBJ databases">
        <title>Draft genome sequence of the griseofulvin-producing fungus Xylaria cubensis strain G536.</title>
        <authorList>
            <person name="Mead M.E."/>
            <person name="Raja H.A."/>
            <person name="Steenwyk J.L."/>
            <person name="Knowles S.L."/>
            <person name="Oberlies N.H."/>
            <person name="Rokas A."/>
        </authorList>
    </citation>
    <scope>NUCLEOTIDE SEQUENCE [LARGE SCALE GENOMIC DNA]</scope>
    <source>
        <strain evidence="12">G536</strain>
    </source>
</reference>
<dbReference type="InterPro" id="IPR016039">
    <property type="entry name" value="Thiolase-like"/>
</dbReference>
<dbReference type="OrthoDB" id="4251012at2759"/>
<dbReference type="Gene3D" id="6.10.140.1410">
    <property type="match status" value="1"/>
</dbReference>
<feature type="compositionally biased region" description="Low complexity" evidence="9">
    <location>
        <begin position="123"/>
        <end position="135"/>
    </location>
</feature>
<comment type="caution">
    <text evidence="11">The sequence shown here is derived from an EMBL/GenBank/DDBJ whole genome shotgun (WGS) entry which is preliminary data.</text>
</comment>
<dbReference type="CDD" id="cd00828">
    <property type="entry name" value="elong_cond_enzymes"/>
    <property type="match status" value="1"/>
</dbReference>
<dbReference type="SUPFAM" id="SSF51735">
    <property type="entry name" value="NAD(P)-binding Rossmann-fold domains"/>
    <property type="match status" value="1"/>
</dbReference>
<evidence type="ECO:0000256" key="8">
    <source>
        <dbReference type="PIRSR" id="PIRSR000454-4"/>
    </source>
</evidence>
<dbReference type="InterPro" id="IPR047224">
    <property type="entry name" value="FAS_alpha_su_C"/>
</dbReference>
<protein>
    <recommendedName>
        <fullName evidence="2">beta-ketoacyl-[acyl-carrier-protein] synthase I</fullName>
        <ecNumber evidence="2">2.3.1.41</ecNumber>
    </recommendedName>
</protein>
<dbReference type="Gene3D" id="3.40.50.720">
    <property type="entry name" value="NAD(P)-binding Rossmann-like Domain"/>
    <property type="match status" value="2"/>
</dbReference>
<feature type="region of interest" description="Disordered" evidence="9">
    <location>
        <begin position="116"/>
        <end position="135"/>
    </location>
</feature>
<evidence type="ECO:0000256" key="3">
    <source>
        <dbReference type="ARBA" id="ARBA00022450"/>
    </source>
</evidence>
<dbReference type="PIRSF" id="PIRSF000454">
    <property type="entry name" value="FAS_yeast_alpha"/>
    <property type="match status" value="1"/>
</dbReference>
<dbReference type="GO" id="GO:0005835">
    <property type="term" value="C:fatty acid synthase complex"/>
    <property type="evidence" value="ECO:0007669"/>
    <property type="project" value="InterPro"/>
</dbReference>
<dbReference type="InterPro" id="IPR002347">
    <property type="entry name" value="SDR_fam"/>
</dbReference>
<dbReference type="EC" id="2.3.1.41" evidence="2"/>
<feature type="domain" description="Ketosynthase family 3 (KS3)" evidence="10">
    <location>
        <begin position="1024"/>
        <end position="1552"/>
    </location>
</feature>
<dbReference type="InterPro" id="IPR040899">
    <property type="entry name" value="Fas_alpha_ACP"/>
</dbReference>
<dbReference type="Pfam" id="PF02801">
    <property type="entry name" value="Ketoacyl-synt_C"/>
    <property type="match status" value="1"/>
</dbReference>
<keyword evidence="12" id="KW-1185">Reference proteome</keyword>
<dbReference type="Gene3D" id="3.90.25.70">
    <property type="match status" value="1"/>
</dbReference>
<name>A0A553HTG1_9PEZI</name>
<dbReference type="EMBL" id="VFLP01000047">
    <property type="protein sequence ID" value="TRX91235.1"/>
    <property type="molecule type" value="Genomic_DNA"/>
</dbReference>
<evidence type="ECO:0000313" key="11">
    <source>
        <dbReference type="EMBL" id="TRX91235.1"/>
    </source>
</evidence>
<organism evidence="11 12">
    <name type="scientific">Xylaria flabelliformis</name>
    <dbReference type="NCBI Taxonomy" id="2512241"/>
    <lineage>
        <taxon>Eukaryota</taxon>
        <taxon>Fungi</taxon>
        <taxon>Dikarya</taxon>
        <taxon>Ascomycota</taxon>
        <taxon>Pezizomycotina</taxon>
        <taxon>Sordariomycetes</taxon>
        <taxon>Xylariomycetidae</taxon>
        <taxon>Xylariales</taxon>
        <taxon>Xylariaceae</taxon>
        <taxon>Xylaria</taxon>
    </lineage>
</organism>
<dbReference type="Gene3D" id="6.10.250.1930">
    <property type="match status" value="1"/>
</dbReference>
<keyword evidence="5 6" id="KW-0808">Transferase</keyword>
<dbReference type="Gene3D" id="3.40.47.10">
    <property type="match status" value="1"/>
</dbReference>
<dbReference type="InterPro" id="IPR014030">
    <property type="entry name" value="Ketoacyl_synth_N"/>
</dbReference>
<dbReference type="Gene3D" id="3.30.70.2490">
    <property type="match status" value="1"/>
</dbReference>
<dbReference type="InterPro" id="IPR036291">
    <property type="entry name" value="NAD(P)-bd_dom_sf"/>
</dbReference>
<dbReference type="SUPFAM" id="SSF53901">
    <property type="entry name" value="Thiolase-like"/>
    <property type="match status" value="2"/>
</dbReference>
<accession>A0A553HTG1</accession>
<dbReference type="CDD" id="cd08950">
    <property type="entry name" value="KR_fFAS_SDR_c_like"/>
    <property type="match status" value="1"/>
</dbReference>
<evidence type="ECO:0000313" key="12">
    <source>
        <dbReference type="Proteomes" id="UP000319160"/>
    </source>
</evidence>
<dbReference type="PANTHER" id="PTHR10982:SF21">
    <property type="entry name" value="FATTY ACID SYNTHASE SUBUNIT BETA"/>
    <property type="match status" value="1"/>
</dbReference>
<dbReference type="InterPro" id="IPR050830">
    <property type="entry name" value="Fungal_FAS"/>
</dbReference>
<keyword evidence="4" id="KW-0597">Phosphoprotein</keyword>
<dbReference type="GO" id="GO:0044550">
    <property type="term" value="P:secondary metabolite biosynthetic process"/>
    <property type="evidence" value="ECO:0007669"/>
    <property type="project" value="UniProtKB-ARBA"/>
</dbReference>
<dbReference type="GO" id="GO:0008897">
    <property type="term" value="F:holo-[acyl-carrier-protein] synthase activity"/>
    <property type="evidence" value="ECO:0007669"/>
    <property type="project" value="InterPro"/>
</dbReference>
<dbReference type="GO" id="GO:0004315">
    <property type="term" value="F:3-oxoacyl-[acyl-carrier-protein] synthase activity"/>
    <property type="evidence" value="ECO:0007669"/>
    <property type="project" value="UniProtKB-EC"/>
</dbReference>
<dbReference type="InterPro" id="IPR014031">
    <property type="entry name" value="Ketoacyl_synth_C"/>
</dbReference>
<dbReference type="InterPro" id="IPR020841">
    <property type="entry name" value="PKS_Beta-ketoAc_synthase_dom"/>
</dbReference>
<comment type="similarity">
    <text evidence="1 6">Belongs to the thiolase-like superfamily. Fungal fatty acid synthetase subunit alpha family.</text>
</comment>
<dbReference type="GO" id="GO:0042759">
    <property type="term" value="P:long-chain fatty acid biosynthetic process"/>
    <property type="evidence" value="ECO:0007669"/>
    <property type="project" value="UniProtKB-UniRule"/>
</dbReference>
<sequence length="1619" mass="176532">MTATAGPGPVAEEKITNLLFPYNGNLIYKPPETLIARAYSNRYLRINTQEQLLASERDVRRIIEVGPAGVLAPMAKKSAKKLVGAKDIAQGIEREFLSITNADDARKIYYDYEEEPAPKEEAATSAPPQPSSATPIAIPAQVSQPPPATVAALPPTAVTTVDKPLTPADVVVALVAQKLRRAFDEVPLSESIQALSGGKSTLQNELLGDLGAEFGDMPDGSEGASLESLGEKLASGFSRKLGKSSKRLIERFLSSKMPGGFGQKEMATYLETRWGLGTDCQLALQCFCITIEPPSRLSDVPQVHEFLDKAAARWAKQAGVSLPTQSPGQASQGLQSAAVMVDDASLQKLKNEQDSVLRKQLQVLAQHLGVDITPNTAAEIQNSDEFQEQLDRVNAELGEEFYAGMKGIFDPLKERRYSSWWNWAREDVARLLQQDTTSVTTQRLQALTNRWTSELETMLRHRAKAGPARKMAEDLLKSKPSAERATLPVFQFSEPAMAPHTSVDEEGRINYTENPRLTNSGFTSGPTTYYDVVSSTRRNGPCSSYVHCLRKSGGTWQYDRQLTNTYLDAIFLGNTSGISYAGKTALVTGAGAGSIGMEVVRGLLSGGARVIVTTSRTPAASGPAMAQAYKEVGARGSELILLPFNAASKKDVEDLVAHIYDDGKGLGLDLDFVIPFAAIPEPGREIDEIDARSELAHRAMLTNVLRMMGCIKRQKEKRNYTGRPTTVLLPLSPNHGDFGGDGLYSESKIGLETLFNRYHSERWSSYLSIIGAVIGWTRGTGLMNANNIVAEGIEKLGVMTFTAGEMAFNILALLCPSIIAESDLEPVYAELSGGLMGFQNLKEEVMAIRKGITDKRHEWQAIAAERKQHDEVLRGSKTPAADKVKLSTQKRSNIRQGFPKLSSHQDMTVDLQNLVGMVDLSRTPVIVGFSELGPLGSSRTRWQKESRGKLNQDGLTEMAWMMGLVKHHDGPVNGEPYVGWVDVESGKPVSEDEFGAHYGEYIVLHSGIRLVEPEGFDEYDPAKKELLQEVVLDEDLPAFSTSESLAKSFELRHGDKVSIFPEGSDSENWTVIIKRGATFLVPRSTSGHQSVAGQLPKGWNAATYGIPEDIIAQVDPVTLYVLCCVCEAMFSAGIDNPFEFYKYIHVSELGVYVGSGAGSLKSTRDMYRRRYRDNPVKGDILQETFLNSMAAWTNMLLFGATGPLKTPTGTCATAIESLDIACDSIRSRSVKVAVVGGTDDLQEELSTEFSNMKATMVAQQELAKGFLPSQMSRPTASSRAGFVESAGCGVQIVMSAELALQMGLPIYAVVAHTQLAGDGVGRSVPAPGQGILTAARETPAAAQSPLLDFQYRRSRLEREFAMIEEWRQSHYAGTLPTSAQDATYDEVIESEVAARKSSAQWMWNGDIRQLNPSISPMRAALAVWGLTIDDIGVASFHGTSTKANDKNESSVINQQMAHLGRTEGNPLLVVCQKYLTGHPKGGAGAWMLNGCLQMLEEGLVPGNRNADDVDEALRAFPHLLYPSETLVCPGIKAFMLTSFGFGQKGGIVIGVAPRVLFAAWTSTTFEEYRRRVEERGRRADRAYQRAMMSNTVFKAKDQSAWKESGRSGEPFFLNPSGRI</sequence>
<dbReference type="PANTHER" id="PTHR10982">
    <property type="entry name" value="MALONYL COA-ACYL CARRIER PROTEIN TRANSACYLASE"/>
    <property type="match status" value="1"/>
</dbReference>
<dbReference type="STRING" id="2512241.A0A553HTG1"/>
<feature type="modified residue" description="O-(pantetheine 4'-phosphoryl)serine" evidence="8">
    <location>
        <position position="200"/>
    </location>
</feature>
<evidence type="ECO:0000256" key="1">
    <source>
        <dbReference type="ARBA" id="ARBA00007485"/>
    </source>
</evidence>